<keyword evidence="1" id="KW-0433">Leucine-rich repeat</keyword>
<keyword evidence="3" id="KW-0611">Plant defense</keyword>
<feature type="domain" description="Disease resistance protein At4g27190-like leucine-rich repeats" evidence="4">
    <location>
        <begin position="541"/>
        <end position="638"/>
    </location>
</feature>
<dbReference type="SUPFAM" id="SSF52540">
    <property type="entry name" value="P-loop containing nucleoside triphosphate hydrolases"/>
    <property type="match status" value="1"/>
</dbReference>
<dbReference type="Gene3D" id="1.10.10.10">
    <property type="entry name" value="Winged helix-like DNA-binding domain superfamily/Winged helix DNA-binding domain"/>
    <property type="match status" value="1"/>
</dbReference>
<dbReference type="SMART" id="SM00369">
    <property type="entry name" value="LRR_TYP"/>
    <property type="match status" value="2"/>
</dbReference>
<dbReference type="SUPFAM" id="SSF52058">
    <property type="entry name" value="L domain-like"/>
    <property type="match status" value="1"/>
</dbReference>
<evidence type="ECO:0000313" key="6">
    <source>
        <dbReference type="Proteomes" id="UP000554482"/>
    </source>
</evidence>
<dbReference type="GO" id="GO:0006952">
    <property type="term" value="P:defense response"/>
    <property type="evidence" value="ECO:0007669"/>
    <property type="project" value="UniProtKB-KW"/>
</dbReference>
<dbReference type="InterPro" id="IPR027417">
    <property type="entry name" value="P-loop_NTPase"/>
</dbReference>
<evidence type="ECO:0000313" key="5">
    <source>
        <dbReference type="EMBL" id="KAF5191827.1"/>
    </source>
</evidence>
<comment type="caution">
    <text evidence="5">The sequence shown here is derived from an EMBL/GenBank/DDBJ whole genome shotgun (WGS) entry which is preliminary data.</text>
</comment>
<dbReference type="EMBL" id="JABWDY010022282">
    <property type="protein sequence ID" value="KAF5191827.1"/>
    <property type="molecule type" value="Genomic_DNA"/>
</dbReference>
<dbReference type="PANTHER" id="PTHR33463">
    <property type="entry name" value="NB-ARC DOMAIN-CONTAINING PROTEIN-RELATED"/>
    <property type="match status" value="1"/>
</dbReference>
<dbReference type="PANTHER" id="PTHR33463:SF203">
    <property type="entry name" value="AAA+ ATPASE DOMAIN-CONTAINING PROTEIN"/>
    <property type="match status" value="1"/>
</dbReference>
<gene>
    <name evidence="5" type="ORF">FRX31_018586</name>
</gene>
<dbReference type="Proteomes" id="UP000554482">
    <property type="component" value="Unassembled WGS sequence"/>
</dbReference>
<keyword evidence="2" id="KW-0677">Repeat</keyword>
<dbReference type="AlphaFoldDB" id="A0A7J6W4D8"/>
<dbReference type="InterPro" id="IPR003591">
    <property type="entry name" value="Leu-rich_rpt_typical-subtyp"/>
</dbReference>
<protein>
    <submittedName>
        <fullName evidence="5">Disease resistance protein</fullName>
    </submittedName>
</protein>
<dbReference type="Pfam" id="PF13855">
    <property type="entry name" value="LRR_8"/>
    <property type="match status" value="1"/>
</dbReference>
<dbReference type="InterPro" id="IPR032675">
    <property type="entry name" value="LRR_dom_sf"/>
</dbReference>
<evidence type="ECO:0000259" key="4">
    <source>
        <dbReference type="Pfam" id="PF23247"/>
    </source>
</evidence>
<dbReference type="Pfam" id="PF23247">
    <property type="entry name" value="LRR_RPS2"/>
    <property type="match status" value="2"/>
</dbReference>
<feature type="domain" description="Disease resistance protein At4g27190-like leucine-rich repeats" evidence="4">
    <location>
        <begin position="650"/>
        <end position="724"/>
    </location>
</feature>
<reference evidence="5 6" key="1">
    <citation type="submission" date="2020-06" db="EMBL/GenBank/DDBJ databases">
        <title>Transcriptomic and genomic resources for Thalictrum thalictroides and T. hernandezii: Facilitating candidate gene discovery in an emerging model plant lineage.</title>
        <authorList>
            <person name="Arias T."/>
            <person name="Riano-Pachon D.M."/>
            <person name="Di Stilio V.S."/>
        </authorList>
    </citation>
    <scope>NUCLEOTIDE SEQUENCE [LARGE SCALE GENOMIC DNA]</scope>
    <source>
        <strain evidence="6">cv. WT478/WT964</strain>
        <tissue evidence="5">Leaves</tissue>
    </source>
</reference>
<dbReference type="PROSITE" id="PS51450">
    <property type="entry name" value="LRR"/>
    <property type="match status" value="1"/>
</dbReference>
<dbReference type="InterPro" id="IPR050905">
    <property type="entry name" value="Plant_NBS-LRR"/>
</dbReference>
<evidence type="ECO:0000256" key="1">
    <source>
        <dbReference type="ARBA" id="ARBA00022614"/>
    </source>
</evidence>
<dbReference type="OrthoDB" id="1898799at2759"/>
<dbReference type="Gene3D" id="3.80.10.10">
    <property type="entry name" value="Ribonuclease Inhibitor"/>
    <property type="match status" value="2"/>
</dbReference>
<dbReference type="InterPro" id="IPR042197">
    <property type="entry name" value="Apaf_helical"/>
</dbReference>
<dbReference type="InterPro" id="IPR001611">
    <property type="entry name" value="Leu-rich_rpt"/>
</dbReference>
<sequence>MCFEVPILSEHDSWALFRENVGYEVNSLKLETIDGNVGYVVDSIELGTIATKLVKECAGLPLAIVTLGKALRNKPSVSVWADALRRLQKSIYQDLMPVVDSLIKLSYDFLSNEVQKKCFLFCSLFPEDYKINVKDELLVYVVGEKLLEDGVDCFDSLEETKGRLDSVVEDLISSSLLLRVYEEVGYTKMHDVIRDVAKMIAFKDEKFKHMADAVQTDLMKWPEKLESCKRLSLMRTKIRCDFPKRVEAPQLLTLILNECEGFSELPCDFFKEMKNLRNLDLSDTKITSLPSSLSFLVELVTLRLRRCYLLKNIPTVDIERFESRIERLREKKSMLKPEILDLKKSGEERFESRIERLREKMSKPGEEEERLPEEIRMFNLKKLEILDLYESGIERLPEEMGMLTNLKSLNLTKMGNLTNIPPKVISSMCQLEELYADSFQRWEIGETLGDEINANLSEVASLAKLTCMAIHIPYLESFSTNTLTHWVKLKTFRVYVTDCSNKVIWLLQTVKRFQRYLFLQIPSSISNSNEVIWFLRRADFVSLQDCNGLESVVQVDHTGGFKDNNLKCLEVRKCSKMKYLIEVEQQILEIPFSSLEILYFEDLDNLKSICNGNTLPNEFLRNLKDLEFSSCRRLSCLINWELQNLGNSCSIFSNLRRLSLYGCEEITYVLPMSVARNLNQLVDFSVVSCPKIKMIIEIDNGEDDGDNYILPRLERLSLYNLPALLSFGLPGLVFEWVLKKLILIKSGKSLPSRVTQQRFSKFEVFELDDTLIHLLEDPTIINNLEHRVDDRGSYYYKKEKAEE</sequence>
<dbReference type="InterPro" id="IPR057135">
    <property type="entry name" value="At4g27190-like_LRR"/>
</dbReference>
<dbReference type="InterPro" id="IPR036388">
    <property type="entry name" value="WH-like_DNA-bd_sf"/>
</dbReference>
<dbReference type="GO" id="GO:0005524">
    <property type="term" value="F:ATP binding"/>
    <property type="evidence" value="ECO:0007669"/>
    <property type="project" value="UniProtKB-KW"/>
</dbReference>
<dbReference type="GO" id="GO:0043531">
    <property type="term" value="F:ADP binding"/>
    <property type="evidence" value="ECO:0007669"/>
    <property type="project" value="InterPro"/>
</dbReference>
<proteinExistence type="predicted"/>
<evidence type="ECO:0000256" key="2">
    <source>
        <dbReference type="ARBA" id="ARBA00022737"/>
    </source>
</evidence>
<organism evidence="5 6">
    <name type="scientific">Thalictrum thalictroides</name>
    <name type="common">Rue-anemone</name>
    <name type="synonym">Anemone thalictroides</name>
    <dbReference type="NCBI Taxonomy" id="46969"/>
    <lineage>
        <taxon>Eukaryota</taxon>
        <taxon>Viridiplantae</taxon>
        <taxon>Streptophyta</taxon>
        <taxon>Embryophyta</taxon>
        <taxon>Tracheophyta</taxon>
        <taxon>Spermatophyta</taxon>
        <taxon>Magnoliopsida</taxon>
        <taxon>Ranunculales</taxon>
        <taxon>Ranunculaceae</taxon>
        <taxon>Thalictroideae</taxon>
        <taxon>Thalictrum</taxon>
    </lineage>
</organism>
<name>A0A7J6W4D8_THATH</name>
<keyword evidence="6" id="KW-1185">Reference proteome</keyword>
<dbReference type="Gene3D" id="1.10.8.430">
    <property type="entry name" value="Helical domain of apoptotic protease-activating factors"/>
    <property type="match status" value="1"/>
</dbReference>
<dbReference type="PRINTS" id="PR00364">
    <property type="entry name" value="DISEASERSIST"/>
</dbReference>
<evidence type="ECO:0000256" key="3">
    <source>
        <dbReference type="ARBA" id="ARBA00022821"/>
    </source>
</evidence>
<accession>A0A7J6W4D8</accession>